<dbReference type="Proteomes" id="UP000002281">
    <property type="component" value="Chromosome 7"/>
</dbReference>
<keyword evidence="1" id="KW-1133">Transmembrane helix</keyword>
<organism evidence="2 3">
    <name type="scientific">Equus caballus</name>
    <name type="common">Horse</name>
    <dbReference type="NCBI Taxonomy" id="9796"/>
    <lineage>
        <taxon>Eukaryota</taxon>
        <taxon>Metazoa</taxon>
        <taxon>Chordata</taxon>
        <taxon>Craniata</taxon>
        <taxon>Vertebrata</taxon>
        <taxon>Euteleostomi</taxon>
        <taxon>Mammalia</taxon>
        <taxon>Eutheria</taxon>
        <taxon>Laurasiatheria</taxon>
        <taxon>Perissodactyla</taxon>
        <taxon>Equidae</taxon>
        <taxon>Equus</taxon>
    </lineage>
</organism>
<name>A0A9L0R4U1_HORSE</name>
<dbReference type="AlphaFoldDB" id="A0A9L0R4U1"/>
<evidence type="ECO:0000256" key="1">
    <source>
        <dbReference type="SAM" id="Phobius"/>
    </source>
</evidence>
<dbReference type="Ensembl" id="ENSECAT00000110931.1">
    <property type="protein sequence ID" value="ENSECAP00000057875.1"/>
    <property type="gene ID" value="ENSECAG00000044671.1"/>
</dbReference>
<keyword evidence="1" id="KW-0472">Membrane</keyword>
<feature type="transmembrane region" description="Helical" evidence="1">
    <location>
        <begin position="143"/>
        <end position="168"/>
    </location>
</feature>
<feature type="transmembrane region" description="Helical" evidence="1">
    <location>
        <begin position="119"/>
        <end position="137"/>
    </location>
</feature>
<evidence type="ECO:0000313" key="2">
    <source>
        <dbReference type="Ensembl" id="ENSECAP00000057875.1"/>
    </source>
</evidence>
<reference evidence="2" key="2">
    <citation type="submission" date="2025-05" db="UniProtKB">
        <authorList>
            <consortium name="Ensembl"/>
        </authorList>
    </citation>
    <scope>IDENTIFICATION</scope>
    <source>
        <strain evidence="2">Thoroughbred</strain>
    </source>
</reference>
<dbReference type="Ensembl" id="ENSECAT00000123494.1">
    <property type="protein sequence ID" value="ENSECAP00000064156.1"/>
    <property type="gene ID" value="ENSECAG00000044671.1"/>
</dbReference>
<dbReference type="GeneTree" id="ENSGT00860000135923"/>
<reference evidence="2 3" key="1">
    <citation type="journal article" date="2009" name="Science">
        <title>Genome sequence, comparative analysis, and population genetics of the domestic horse.</title>
        <authorList>
            <consortium name="Broad Institute Genome Sequencing Platform"/>
            <consortium name="Broad Institute Whole Genome Assembly Team"/>
            <person name="Wade C.M."/>
            <person name="Giulotto E."/>
            <person name="Sigurdsson S."/>
            <person name="Zoli M."/>
            <person name="Gnerre S."/>
            <person name="Imsland F."/>
            <person name="Lear T.L."/>
            <person name="Adelson D.L."/>
            <person name="Bailey E."/>
            <person name="Bellone R.R."/>
            <person name="Bloecker H."/>
            <person name="Distl O."/>
            <person name="Edgar R.C."/>
            <person name="Garber M."/>
            <person name="Leeb T."/>
            <person name="Mauceli E."/>
            <person name="MacLeod J.N."/>
            <person name="Penedo M.C.T."/>
            <person name="Raison J.M."/>
            <person name="Sharpe T."/>
            <person name="Vogel J."/>
            <person name="Andersson L."/>
            <person name="Antczak D.F."/>
            <person name="Biagi T."/>
            <person name="Binns M.M."/>
            <person name="Chowdhary B.P."/>
            <person name="Coleman S.J."/>
            <person name="Della Valle G."/>
            <person name="Fryc S."/>
            <person name="Guerin G."/>
            <person name="Hasegawa T."/>
            <person name="Hill E.W."/>
            <person name="Jurka J."/>
            <person name="Kiialainen A."/>
            <person name="Lindgren G."/>
            <person name="Liu J."/>
            <person name="Magnani E."/>
            <person name="Mickelson J.R."/>
            <person name="Murray J."/>
            <person name="Nergadze S.G."/>
            <person name="Onofrio R."/>
            <person name="Pedroni S."/>
            <person name="Piras M.F."/>
            <person name="Raudsepp T."/>
            <person name="Rocchi M."/>
            <person name="Roeed K.H."/>
            <person name="Ryder O.A."/>
            <person name="Searle S."/>
            <person name="Skow L."/>
            <person name="Swinburne J.E."/>
            <person name="Syvaenen A.C."/>
            <person name="Tozaki T."/>
            <person name="Valberg S.J."/>
            <person name="Vaudin M."/>
            <person name="White J.R."/>
            <person name="Zody M.C."/>
            <person name="Lander E.S."/>
            <person name="Lindblad-Toh K."/>
        </authorList>
    </citation>
    <scope>NUCLEOTIDE SEQUENCE [LARGE SCALE GENOMIC DNA]</scope>
    <source>
        <strain evidence="2 3">Thoroughbred</strain>
    </source>
</reference>
<accession>A0A9L0R4U1</accession>
<keyword evidence="3" id="KW-1185">Reference proteome</keyword>
<evidence type="ECO:0000313" key="3">
    <source>
        <dbReference type="Proteomes" id="UP000002281"/>
    </source>
</evidence>
<proteinExistence type="predicted"/>
<keyword evidence="1" id="KW-0812">Transmembrane</keyword>
<protein>
    <submittedName>
        <fullName evidence="2">Uncharacterized protein</fullName>
    </submittedName>
</protein>
<sequence>MSPSHAGPFRKSARSCHWCYFSCSGTMCSTTGVSALPKSKSHLSANCRGVWFLLSSHRICWPFLCRPFLPAPSSWVGSLCLVSPSLQSRTQVPVSCLRSYCQPFRTLSQGKAHHSSGSCLWLFLLLFLALPLLFLSHSISNSVFLSLLSFLPVFPKLLLTFSYTPVLLPPLYSSISFSLL</sequence>